<dbReference type="GO" id="GO:0005829">
    <property type="term" value="C:cytosol"/>
    <property type="evidence" value="ECO:0007669"/>
    <property type="project" value="TreeGrafter"/>
</dbReference>
<evidence type="ECO:0000256" key="3">
    <source>
        <dbReference type="ARBA" id="ARBA00023012"/>
    </source>
</evidence>
<proteinExistence type="predicted"/>
<evidence type="ECO:0000256" key="7">
    <source>
        <dbReference type="ARBA" id="ARBA00024867"/>
    </source>
</evidence>
<evidence type="ECO:0000256" key="1">
    <source>
        <dbReference type="ARBA" id="ARBA00018672"/>
    </source>
</evidence>
<dbReference type="InterPro" id="IPR039420">
    <property type="entry name" value="WalR-like"/>
</dbReference>
<evidence type="ECO:0000259" key="10">
    <source>
        <dbReference type="PROSITE" id="PS50110"/>
    </source>
</evidence>
<organism evidence="12 13">
    <name type="scientific">Candidatus Alectryocaccomicrobium excrementavium</name>
    <dbReference type="NCBI Taxonomy" id="2840668"/>
    <lineage>
        <taxon>Bacteria</taxon>
        <taxon>Bacillati</taxon>
        <taxon>Bacillota</taxon>
        <taxon>Clostridia</taxon>
        <taxon>Candidatus Alectryocaccomicrobium</taxon>
    </lineage>
</organism>
<dbReference type="PANTHER" id="PTHR48111">
    <property type="entry name" value="REGULATOR OF RPOS"/>
    <property type="match status" value="1"/>
</dbReference>
<dbReference type="Pfam" id="PF00072">
    <property type="entry name" value="Response_reg"/>
    <property type="match status" value="1"/>
</dbReference>
<dbReference type="Pfam" id="PF00486">
    <property type="entry name" value="Trans_reg_C"/>
    <property type="match status" value="1"/>
</dbReference>
<dbReference type="SUPFAM" id="SSF52172">
    <property type="entry name" value="CheY-like"/>
    <property type="match status" value="1"/>
</dbReference>
<keyword evidence="2 8" id="KW-0597">Phosphoprotein</keyword>
<keyword evidence="6" id="KW-0804">Transcription</keyword>
<dbReference type="Gene3D" id="3.40.50.2300">
    <property type="match status" value="1"/>
</dbReference>
<comment type="caution">
    <text evidence="12">The sequence shown here is derived from an EMBL/GenBank/DDBJ whole genome shotgun (WGS) entry which is preliminary data.</text>
</comment>
<keyword evidence="4" id="KW-0805">Transcription regulation</keyword>
<feature type="modified residue" description="4-aspartylphosphate" evidence="8">
    <location>
        <position position="51"/>
    </location>
</feature>
<evidence type="ECO:0000256" key="9">
    <source>
        <dbReference type="PROSITE-ProRule" id="PRU01091"/>
    </source>
</evidence>
<dbReference type="GO" id="GO:0006355">
    <property type="term" value="P:regulation of DNA-templated transcription"/>
    <property type="evidence" value="ECO:0007669"/>
    <property type="project" value="InterPro"/>
</dbReference>
<dbReference type="EMBL" id="DVJN01000073">
    <property type="protein sequence ID" value="HIS92098.1"/>
    <property type="molecule type" value="Genomic_DNA"/>
</dbReference>
<evidence type="ECO:0000256" key="6">
    <source>
        <dbReference type="ARBA" id="ARBA00023163"/>
    </source>
</evidence>
<gene>
    <name evidence="12" type="ORF">IAA84_03685</name>
</gene>
<dbReference type="PROSITE" id="PS50110">
    <property type="entry name" value="RESPONSE_REGULATORY"/>
    <property type="match status" value="1"/>
</dbReference>
<keyword evidence="3" id="KW-0902">Two-component regulatory system</keyword>
<dbReference type="InterPro" id="IPR036388">
    <property type="entry name" value="WH-like_DNA-bd_sf"/>
</dbReference>
<dbReference type="Proteomes" id="UP000824140">
    <property type="component" value="Unassembled WGS sequence"/>
</dbReference>
<dbReference type="GO" id="GO:0000976">
    <property type="term" value="F:transcription cis-regulatory region binding"/>
    <property type="evidence" value="ECO:0007669"/>
    <property type="project" value="TreeGrafter"/>
</dbReference>
<keyword evidence="5 9" id="KW-0238">DNA-binding</keyword>
<reference evidence="12" key="1">
    <citation type="submission" date="2020-10" db="EMBL/GenBank/DDBJ databases">
        <authorList>
            <person name="Gilroy R."/>
        </authorList>
    </citation>
    <scope>NUCLEOTIDE SEQUENCE</scope>
    <source>
        <strain evidence="12">13766</strain>
    </source>
</reference>
<dbReference type="Gene3D" id="1.10.10.10">
    <property type="entry name" value="Winged helix-like DNA-binding domain superfamily/Winged helix DNA-binding domain"/>
    <property type="match status" value="1"/>
</dbReference>
<dbReference type="GO" id="GO:0032993">
    <property type="term" value="C:protein-DNA complex"/>
    <property type="evidence" value="ECO:0007669"/>
    <property type="project" value="TreeGrafter"/>
</dbReference>
<sequence length="224" mass="25035">MRILLAEDEKSLARAIVTILKKHNYEADAVYNGEDALAYLQSGNYDAAILDIMMPGLSGIDVLIKARESGIALPILLLTAKSEVRDKVAGLDSGANDYMTKPFNPQELLARIRAMTRSPLAKEPNRLSMGNVSLDLASYELSSPAGSFRLTSKEFQMMEMLLANPRRLIPTERFLEKIWGYDTEAEVHVVWVYISYLRKKLASLQANVQIRVARNAGYSLEEIP</sequence>
<evidence type="ECO:0000313" key="13">
    <source>
        <dbReference type="Proteomes" id="UP000824140"/>
    </source>
</evidence>
<evidence type="ECO:0000256" key="8">
    <source>
        <dbReference type="PROSITE-ProRule" id="PRU00169"/>
    </source>
</evidence>
<dbReference type="PROSITE" id="PS51755">
    <property type="entry name" value="OMPR_PHOB"/>
    <property type="match status" value="1"/>
</dbReference>
<dbReference type="GO" id="GO:0000156">
    <property type="term" value="F:phosphorelay response regulator activity"/>
    <property type="evidence" value="ECO:0007669"/>
    <property type="project" value="TreeGrafter"/>
</dbReference>
<dbReference type="AlphaFoldDB" id="A0A9D1K6P5"/>
<dbReference type="SMART" id="SM00862">
    <property type="entry name" value="Trans_reg_C"/>
    <property type="match status" value="1"/>
</dbReference>
<dbReference type="PANTHER" id="PTHR48111:SF22">
    <property type="entry name" value="REGULATOR OF RPOS"/>
    <property type="match status" value="1"/>
</dbReference>
<protein>
    <recommendedName>
        <fullName evidence="1">Stage 0 sporulation protein A homolog</fullName>
    </recommendedName>
</protein>
<feature type="domain" description="Response regulatory" evidence="10">
    <location>
        <begin position="2"/>
        <end position="116"/>
    </location>
</feature>
<evidence type="ECO:0000256" key="2">
    <source>
        <dbReference type="ARBA" id="ARBA00022553"/>
    </source>
</evidence>
<evidence type="ECO:0000313" key="12">
    <source>
        <dbReference type="EMBL" id="HIS92098.1"/>
    </source>
</evidence>
<comment type="function">
    <text evidence="7">May play the central regulatory role in sporulation. It may be an element of the effector pathway responsible for the activation of sporulation genes in response to nutritional stress. Spo0A may act in concert with spo0H (a sigma factor) to control the expression of some genes that are critical to the sporulation process.</text>
</comment>
<reference evidence="12" key="2">
    <citation type="journal article" date="2021" name="PeerJ">
        <title>Extensive microbial diversity within the chicken gut microbiome revealed by metagenomics and culture.</title>
        <authorList>
            <person name="Gilroy R."/>
            <person name="Ravi A."/>
            <person name="Getino M."/>
            <person name="Pursley I."/>
            <person name="Horton D.L."/>
            <person name="Alikhan N.F."/>
            <person name="Baker D."/>
            <person name="Gharbi K."/>
            <person name="Hall N."/>
            <person name="Watson M."/>
            <person name="Adriaenssens E.M."/>
            <person name="Foster-Nyarko E."/>
            <person name="Jarju S."/>
            <person name="Secka A."/>
            <person name="Antonio M."/>
            <person name="Oren A."/>
            <person name="Chaudhuri R.R."/>
            <person name="La Ragione R."/>
            <person name="Hildebrand F."/>
            <person name="Pallen M.J."/>
        </authorList>
    </citation>
    <scope>NUCLEOTIDE SEQUENCE</scope>
    <source>
        <strain evidence="12">13766</strain>
    </source>
</reference>
<dbReference type="SMART" id="SM00448">
    <property type="entry name" value="REC"/>
    <property type="match status" value="1"/>
</dbReference>
<dbReference type="Gene3D" id="6.10.250.690">
    <property type="match status" value="1"/>
</dbReference>
<dbReference type="CDD" id="cd00383">
    <property type="entry name" value="trans_reg_C"/>
    <property type="match status" value="1"/>
</dbReference>
<dbReference type="InterPro" id="IPR001789">
    <property type="entry name" value="Sig_transdc_resp-reg_receiver"/>
</dbReference>
<name>A0A9D1K6P5_9FIRM</name>
<feature type="DNA-binding region" description="OmpR/PhoB-type" evidence="9">
    <location>
        <begin position="124"/>
        <end position="222"/>
    </location>
</feature>
<accession>A0A9D1K6P5</accession>
<feature type="domain" description="OmpR/PhoB-type" evidence="11">
    <location>
        <begin position="124"/>
        <end position="222"/>
    </location>
</feature>
<evidence type="ECO:0000259" key="11">
    <source>
        <dbReference type="PROSITE" id="PS51755"/>
    </source>
</evidence>
<evidence type="ECO:0000256" key="4">
    <source>
        <dbReference type="ARBA" id="ARBA00023015"/>
    </source>
</evidence>
<dbReference type="InterPro" id="IPR001867">
    <property type="entry name" value="OmpR/PhoB-type_DNA-bd"/>
</dbReference>
<dbReference type="InterPro" id="IPR011006">
    <property type="entry name" value="CheY-like_superfamily"/>
</dbReference>
<evidence type="ECO:0000256" key="5">
    <source>
        <dbReference type="ARBA" id="ARBA00023125"/>
    </source>
</evidence>